<dbReference type="Proteomes" id="UP000215002">
    <property type="component" value="Chromosome"/>
</dbReference>
<dbReference type="AlphaFoldDB" id="A0A223NW74"/>
<dbReference type="PANTHER" id="PTHR30160:SF22">
    <property type="entry name" value="LIPOPOLYSACCHARIDE CORE BIOSYNTHESIS PROTEIN"/>
    <property type="match status" value="1"/>
</dbReference>
<evidence type="ECO:0000313" key="3">
    <source>
        <dbReference type="EMBL" id="ASU33781.1"/>
    </source>
</evidence>
<protein>
    <recommendedName>
        <fullName evidence="5">Heptosyltransferase</fullName>
    </recommendedName>
</protein>
<evidence type="ECO:0000256" key="2">
    <source>
        <dbReference type="ARBA" id="ARBA00022679"/>
    </source>
</evidence>
<name>A0A223NW74_9SPHI</name>
<accession>A0A223NW74</accession>
<dbReference type="EMBL" id="CP022743">
    <property type="protein sequence ID" value="ASU33781.1"/>
    <property type="molecule type" value="Genomic_DNA"/>
</dbReference>
<proteinExistence type="predicted"/>
<organism evidence="3 4">
    <name type="scientific">Mucilaginibacter xinganensis</name>
    <dbReference type="NCBI Taxonomy" id="1234841"/>
    <lineage>
        <taxon>Bacteria</taxon>
        <taxon>Pseudomonadati</taxon>
        <taxon>Bacteroidota</taxon>
        <taxon>Sphingobacteriia</taxon>
        <taxon>Sphingobacteriales</taxon>
        <taxon>Sphingobacteriaceae</taxon>
        <taxon>Mucilaginibacter</taxon>
    </lineage>
</organism>
<dbReference type="InterPro" id="IPR002201">
    <property type="entry name" value="Glyco_trans_9"/>
</dbReference>
<evidence type="ECO:0000313" key="4">
    <source>
        <dbReference type="Proteomes" id="UP000215002"/>
    </source>
</evidence>
<sequence length="343" mass="38938">MPAPKHILAIRFSAMGDVAMTVPVIRAVLEQNPEVIITIVSRPEFASFFLNIPRLHYFAADLEVTYKGFGGLIRLFRTLKKDRRYYALADLHDNLRTKVIRKLFGLSGLPYAFVDKGREEKRQLTRFPGKVLVPLKPTTARYADVFEKIGIKVTLDNQLVKNPPPLAGKLLKITGDKTNTWIGIAPFAKHKGKIYPLERTEMVIESLNKKNVRIFLFGGSVQEEEVCFQWQQKYSSVTSLVRRITMEEELTIISRLDVMMSMDSAGMHLASMEGIPVISVWGATHHYAGFLGYGQSENNIVADDIECRPCSIYGNKPCFRKDYACLYNIAPETIIKSLEKFIR</sequence>
<gene>
    <name evidence="3" type="ORF">MuYL_1885</name>
</gene>
<dbReference type="Gene3D" id="3.40.50.2000">
    <property type="entry name" value="Glycogen Phosphorylase B"/>
    <property type="match status" value="2"/>
</dbReference>
<dbReference type="GO" id="GO:0009244">
    <property type="term" value="P:lipopolysaccharide core region biosynthetic process"/>
    <property type="evidence" value="ECO:0007669"/>
    <property type="project" value="TreeGrafter"/>
</dbReference>
<keyword evidence="4" id="KW-1185">Reference proteome</keyword>
<dbReference type="CDD" id="cd03789">
    <property type="entry name" value="GT9_LPS_heptosyltransferase"/>
    <property type="match status" value="1"/>
</dbReference>
<dbReference type="InterPro" id="IPR051199">
    <property type="entry name" value="LPS_LOS_Heptosyltrfase"/>
</dbReference>
<evidence type="ECO:0000256" key="1">
    <source>
        <dbReference type="ARBA" id="ARBA00022676"/>
    </source>
</evidence>
<dbReference type="GO" id="GO:0005829">
    <property type="term" value="C:cytosol"/>
    <property type="evidence" value="ECO:0007669"/>
    <property type="project" value="TreeGrafter"/>
</dbReference>
<dbReference type="GO" id="GO:0008713">
    <property type="term" value="F:ADP-heptose-lipopolysaccharide heptosyltransferase activity"/>
    <property type="evidence" value="ECO:0007669"/>
    <property type="project" value="TreeGrafter"/>
</dbReference>
<keyword evidence="2" id="KW-0808">Transferase</keyword>
<dbReference type="PANTHER" id="PTHR30160">
    <property type="entry name" value="TETRAACYLDISACCHARIDE 4'-KINASE-RELATED"/>
    <property type="match status" value="1"/>
</dbReference>
<dbReference type="SUPFAM" id="SSF53756">
    <property type="entry name" value="UDP-Glycosyltransferase/glycogen phosphorylase"/>
    <property type="match status" value="1"/>
</dbReference>
<dbReference type="OrthoDB" id="9768048at2"/>
<dbReference type="Pfam" id="PF01075">
    <property type="entry name" value="Glyco_transf_9"/>
    <property type="match status" value="1"/>
</dbReference>
<evidence type="ECO:0008006" key="5">
    <source>
        <dbReference type="Google" id="ProtNLM"/>
    </source>
</evidence>
<reference evidence="3 4" key="1">
    <citation type="submission" date="2017-08" db="EMBL/GenBank/DDBJ databases">
        <title>Complete genome sequence of Mucilaginibacter sp. strain BJC16-A31.</title>
        <authorList>
            <consortium name="Henan University of Science and Technology"/>
            <person name="You X."/>
        </authorList>
    </citation>
    <scope>NUCLEOTIDE SEQUENCE [LARGE SCALE GENOMIC DNA]</scope>
    <source>
        <strain evidence="3 4">BJC16-A31</strain>
    </source>
</reference>
<dbReference type="RefSeq" id="WP_094570193.1">
    <property type="nucleotide sequence ID" value="NZ_CP022743.1"/>
</dbReference>
<keyword evidence="1" id="KW-0328">Glycosyltransferase</keyword>
<dbReference type="KEGG" id="muc:MuYL_1885"/>